<name>A0A8C9MHI1_SERCA</name>
<dbReference type="GO" id="GO:0005886">
    <property type="term" value="C:plasma membrane"/>
    <property type="evidence" value="ECO:0007669"/>
    <property type="project" value="InterPro"/>
</dbReference>
<reference evidence="2" key="2">
    <citation type="submission" date="2025-09" db="UniProtKB">
        <authorList>
            <consortium name="Ensembl"/>
        </authorList>
    </citation>
    <scope>IDENTIFICATION</scope>
</reference>
<dbReference type="InterPro" id="IPR039689">
    <property type="entry name" value="CD72"/>
</dbReference>
<organism evidence="2 3">
    <name type="scientific">Serinus canaria</name>
    <name type="common">Island canary</name>
    <name type="synonym">Fringilla canaria</name>
    <dbReference type="NCBI Taxonomy" id="9135"/>
    <lineage>
        <taxon>Eukaryota</taxon>
        <taxon>Metazoa</taxon>
        <taxon>Chordata</taxon>
        <taxon>Craniata</taxon>
        <taxon>Vertebrata</taxon>
        <taxon>Euteleostomi</taxon>
        <taxon>Archelosauria</taxon>
        <taxon>Archosauria</taxon>
        <taxon>Dinosauria</taxon>
        <taxon>Saurischia</taxon>
        <taxon>Theropoda</taxon>
        <taxon>Coelurosauria</taxon>
        <taxon>Aves</taxon>
        <taxon>Neognathae</taxon>
        <taxon>Neoaves</taxon>
        <taxon>Telluraves</taxon>
        <taxon>Australaves</taxon>
        <taxon>Passeriformes</taxon>
        <taxon>Passeroidea</taxon>
        <taxon>Fringillidae</taxon>
        <taxon>Carduelinae</taxon>
        <taxon>Serinus</taxon>
    </lineage>
</organism>
<reference evidence="2" key="1">
    <citation type="submission" date="2025-08" db="UniProtKB">
        <authorList>
            <consortium name="Ensembl"/>
        </authorList>
    </citation>
    <scope>IDENTIFICATION</scope>
</reference>
<protein>
    <recommendedName>
        <fullName evidence="4">C-type lectin domain-containing protein</fullName>
    </recommendedName>
</protein>
<dbReference type="SUPFAM" id="SSF56436">
    <property type="entry name" value="C-type lectin-like"/>
    <property type="match status" value="1"/>
</dbReference>
<dbReference type="Gene3D" id="3.10.100.10">
    <property type="entry name" value="Mannose-Binding Protein A, subunit A"/>
    <property type="match status" value="1"/>
</dbReference>
<evidence type="ECO:0008006" key="4">
    <source>
        <dbReference type="Google" id="ProtNLM"/>
    </source>
</evidence>
<feature type="region of interest" description="Disordered" evidence="1">
    <location>
        <begin position="1"/>
        <end position="22"/>
    </location>
</feature>
<evidence type="ECO:0000313" key="3">
    <source>
        <dbReference type="Proteomes" id="UP000694409"/>
    </source>
</evidence>
<dbReference type="GO" id="GO:0004888">
    <property type="term" value="F:transmembrane signaling receptor activity"/>
    <property type="evidence" value="ECO:0007669"/>
    <property type="project" value="InterPro"/>
</dbReference>
<dbReference type="InterPro" id="IPR016186">
    <property type="entry name" value="C-type_lectin-like/link_sf"/>
</dbReference>
<keyword evidence="3" id="KW-1185">Reference proteome</keyword>
<dbReference type="InterPro" id="IPR016187">
    <property type="entry name" value="CTDL_fold"/>
</dbReference>
<proteinExistence type="predicted"/>
<dbReference type="PANTHER" id="PTHR15028:SF6">
    <property type="entry name" value="B-CELL DIFFERENTIATION ANTIGEN CD72"/>
    <property type="match status" value="1"/>
</dbReference>
<dbReference type="AlphaFoldDB" id="A0A8C9MHI1"/>
<dbReference type="PANTHER" id="PTHR15028">
    <property type="entry name" value="CD72-RELATED"/>
    <property type="match status" value="1"/>
</dbReference>
<sequence length="261" mass="28393">MVKKGSTGPLAPAERCQSPGAPPPCSITTLPIAVQERRRATVLSLVLSLSCTSCISLSVLPSTPVTRRSSRLSLSSSIWLMLPSCHARCSSPLAHASSSCELQVVQGKLNTSERTVSSLRACVNTGRMRGLNPARLNCCPFGWVLFKSKCLYISVTNKTWEQSKEDCARRFAQLLVQDEWTPLTVPVQSRGVVVARRGGTGQSLMGPAAAVSVEVPGWHHEPQVNGEMWNQPCDKPHPWICEISPKLNSASETRPFFLAKD</sequence>
<evidence type="ECO:0000313" key="2">
    <source>
        <dbReference type="Ensembl" id="ENSSCAP00000003559.1"/>
    </source>
</evidence>
<dbReference type="Ensembl" id="ENSSCAT00000004145.1">
    <property type="protein sequence ID" value="ENSSCAP00000003559.1"/>
    <property type="gene ID" value="ENSSCAG00000002969.1"/>
</dbReference>
<dbReference type="GeneTree" id="ENSGT00990000211156"/>
<evidence type="ECO:0000256" key="1">
    <source>
        <dbReference type="SAM" id="MobiDB-lite"/>
    </source>
</evidence>
<accession>A0A8C9MHI1</accession>
<dbReference type="Proteomes" id="UP000694409">
    <property type="component" value="Unassembled WGS sequence"/>
</dbReference>